<dbReference type="AlphaFoldDB" id="A0A2U0SA65"/>
<keyword evidence="3" id="KW-0479">Metal-binding</keyword>
<protein>
    <submittedName>
        <fullName evidence="6">SCO family protein</fullName>
    </submittedName>
</protein>
<dbReference type="GO" id="GO:0046872">
    <property type="term" value="F:metal ion binding"/>
    <property type="evidence" value="ECO:0007669"/>
    <property type="project" value="UniProtKB-KW"/>
</dbReference>
<reference evidence="6 7" key="1">
    <citation type="submission" date="2018-05" db="EMBL/GenBank/DDBJ databases">
        <title>Description of Sphingomonas pokkalii sp nov, isolated from the rhizosphere of saline tolerant pokkali rice and its draft genome analysis.</title>
        <authorList>
            <person name="Menon R."/>
            <person name="Kumari S."/>
            <person name="Rameshkumar N."/>
        </authorList>
    </citation>
    <scope>NUCLEOTIDE SEQUENCE [LARGE SCALE GENOMIC DNA]</scope>
    <source>
        <strain evidence="6 7">L3B27</strain>
    </source>
</reference>
<evidence type="ECO:0000313" key="7">
    <source>
        <dbReference type="Proteomes" id="UP000245890"/>
    </source>
</evidence>
<keyword evidence="4" id="KW-1015">Disulfide bond</keyword>
<organism evidence="6 7">
    <name type="scientific">Sphingomonas pokkalii</name>
    <dbReference type="NCBI Taxonomy" id="2175090"/>
    <lineage>
        <taxon>Bacteria</taxon>
        <taxon>Pseudomonadati</taxon>
        <taxon>Pseudomonadota</taxon>
        <taxon>Alphaproteobacteria</taxon>
        <taxon>Sphingomonadales</taxon>
        <taxon>Sphingomonadaceae</taxon>
        <taxon>Sphingomonas</taxon>
    </lineage>
</organism>
<evidence type="ECO:0000256" key="3">
    <source>
        <dbReference type="PIRSR" id="PIRSR603782-1"/>
    </source>
</evidence>
<evidence type="ECO:0000259" key="5">
    <source>
        <dbReference type="PROSITE" id="PS51352"/>
    </source>
</evidence>
<name>A0A2U0SA65_9SPHN</name>
<dbReference type="InterPro" id="IPR013766">
    <property type="entry name" value="Thioredoxin_domain"/>
</dbReference>
<dbReference type="PROSITE" id="PS51352">
    <property type="entry name" value="THIOREDOXIN_2"/>
    <property type="match status" value="1"/>
</dbReference>
<dbReference type="PANTHER" id="PTHR12151">
    <property type="entry name" value="ELECTRON TRANSPORT PROTIN SCO1/SENC FAMILY MEMBER"/>
    <property type="match status" value="1"/>
</dbReference>
<evidence type="ECO:0000256" key="4">
    <source>
        <dbReference type="PIRSR" id="PIRSR603782-2"/>
    </source>
</evidence>
<comment type="similarity">
    <text evidence="1">Belongs to the SCO1/2 family.</text>
</comment>
<evidence type="ECO:0000256" key="1">
    <source>
        <dbReference type="ARBA" id="ARBA00010996"/>
    </source>
</evidence>
<feature type="binding site" evidence="3">
    <location>
        <position position="166"/>
    </location>
    <ligand>
        <name>Cu cation</name>
        <dbReference type="ChEBI" id="CHEBI:23378"/>
    </ligand>
</feature>
<keyword evidence="7" id="KW-1185">Reference proteome</keyword>
<feature type="disulfide bond" description="Redox-active" evidence="4">
    <location>
        <begin position="75"/>
        <end position="79"/>
    </location>
</feature>
<dbReference type="EMBL" id="QENQ01000001">
    <property type="protein sequence ID" value="PVX28256.1"/>
    <property type="molecule type" value="Genomic_DNA"/>
</dbReference>
<keyword evidence="2 3" id="KW-0186">Copper</keyword>
<dbReference type="InterPro" id="IPR003782">
    <property type="entry name" value="SCO1/SenC"/>
</dbReference>
<gene>
    <name evidence="6" type="ORF">DD559_01970</name>
</gene>
<sequence>MAVDSMNSVLRKLQPLAAAVALTLAGCGAGAPGEAPLAGARIGGPFTLTDQNGKQVRDSDFAGKYRIVYFGYTYCPDVCPTDLARIGAALRTLDKQAPGIAGKIVPLFISVDPERDTPAQLKQYVGNFHPRLIGLTGTPQQIAQVAKAYAIAYMKQPTPSGYLMGHTEVAYLMGPDGKPITSLPLEKDSPAIVAELEHWVR</sequence>
<comment type="caution">
    <text evidence="6">The sequence shown here is derived from an EMBL/GenBank/DDBJ whole genome shotgun (WGS) entry which is preliminary data.</text>
</comment>
<dbReference type="FunFam" id="3.40.30.10:FF:000013">
    <property type="entry name" value="Blast:Protein SCO1 homolog, mitochondrial"/>
    <property type="match status" value="1"/>
</dbReference>
<dbReference type="Proteomes" id="UP000245890">
    <property type="component" value="Unassembled WGS sequence"/>
</dbReference>
<accession>A0A2U0SA65</accession>
<dbReference type="Pfam" id="PF02630">
    <property type="entry name" value="SCO1-SenC"/>
    <property type="match status" value="1"/>
</dbReference>
<feature type="binding site" evidence="3">
    <location>
        <position position="79"/>
    </location>
    <ligand>
        <name>Cu cation</name>
        <dbReference type="ChEBI" id="CHEBI:23378"/>
    </ligand>
</feature>
<feature type="binding site" evidence="3">
    <location>
        <position position="75"/>
    </location>
    <ligand>
        <name>Cu cation</name>
        <dbReference type="ChEBI" id="CHEBI:23378"/>
    </ligand>
</feature>
<proteinExistence type="inferred from homology"/>
<evidence type="ECO:0000313" key="6">
    <source>
        <dbReference type="EMBL" id="PVX28256.1"/>
    </source>
</evidence>
<dbReference type="Gene3D" id="3.40.30.10">
    <property type="entry name" value="Glutaredoxin"/>
    <property type="match status" value="1"/>
</dbReference>
<evidence type="ECO:0000256" key="2">
    <source>
        <dbReference type="ARBA" id="ARBA00023008"/>
    </source>
</evidence>
<dbReference type="SUPFAM" id="SSF52833">
    <property type="entry name" value="Thioredoxin-like"/>
    <property type="match status" value="1"/>
</dbReference>
<dbReference type="CDD" id="cd02968">
    <property type="entry name" value="SCO"/>
    <property type="match status" value="1"/>
</dbReference>
<dbReference type="InterPro" id="IPR036249">
    <property type="entry name" value="Thioredoxin-like_sf"/>
</dbReference>
<feature type="domain" description="Thioredoxin" evidence="5">
    <location>
        <begin position="37"/>
        <end position="201"/>
    </location>
</feature>
<dbReference type="PANTHER" id="PTHR12151:SF25">
    <property type="entry name" value="LINALOOL DEHYDRATASE_ISOMERASE DOMAIN-CONTAINING PROTEIN"/>
    <property type="match status" value="1"/>
</dbReference>
<dbReference type="OrthoDB" id="9790194at2"/>